<dbReference type="OrthoDB" id="122286at2"/>
<dbReference type="RefSeq" id="WP_098455995.1">
    <property type="nucleotide sequence ID" value="NZ_PDJG01000001.1"/>
</dbReference>
<dbReference type="InterPro" id="IPR036390">
    <property type="entry name" value="WH_DNA-bd_sf"/>
</dbReference>
<dbReference type="Pfam" id="PF03551">
    <property type="entry name" value="PadR"/>
    <property type="match status" value="1"/>
</dbReference>
<evidence type="ECO:0000313" key="2">
    <source>
        <dbReference type="EMBL" id="PFG35055.1"/>
    </source>
</evidence>
<organism evidence="2 3">
    <name type="scientific">Sanguibacter antarcticus</name>
    <dbReference type="NCBI Taxonomy" id="372484"/>
    <lineage>
        <taxon>Bacteria</taxon>
        <taxon>Bacillati</taxon>
        <taxon>Actinomycetota</taxon>
        <taxon>Actinomycetes</taxon>
        <taxon>Micrococcales</taxon>
        <taxon>Sanguibacteraceae</taxon>
        <taxon>Sanguibacter</taxon>
    </lineage>
</organism>
<accession>A0A2A9E9U8</accession>
<dbReference type="SUPFAM" id="SSF46785">
    <property type="entry name" value="Winged helix' DNA-binding domain"/>
    <property type="match status" value="1"/>
</dbReference>
<dbReference type="PANTHER" id="PTHR33169:SF13">
    <property type="entry name" value="PADR-FAMILY TRANSCRIPTIONAL REGULATOR"/>
    <property type="match status" value="1"/>
</dbReference>
<feature type="domain" description="Transcription regulator PadR N-terminal" evidence="1">
    <location>
        <begin position="15"/>
        <end position="85"/>
    </location>
</feature>
<dbReference type="EMBL" id="PDJG01000001">
    <property type="protein sequence ID" value="PFG35055.1"/>
    <property type="molecule type" value="Genomic_DNA"/>
</dbReference>
<name>A0A2A9E9U8_9MICO</name>
<protein>
    <submittedName>
        <fullName evidence="2">PadR family transcriptional regulator</fullName>
    </submittedName>
</protein>
<dbReference type="Gene3D" id="1.10.10.10">
    <property type="entry name" value="Winged helix-like DNA-binding domain superfamily/Winged helix DNA-binding domain"/>
    <property type="match status" value="1"/>
</dbReference>
<reference evidence="2 3" key="1">
    <citation type="submission" date="2017-10" db="EMBL/GenBank/DDBJ databases">
        <title>Sequencing the genomes of 1000 actinobacteria strains.</title>
        <authorList>
            <person name="Klenk H.-P."/>
        </authorList>
    </citation>
    <scope>NUCLEOTIDE SEQUENCE [LARGE SCALE GENOMIC DNA]</scope>
    <source>
        <strain evidence="2 3">DSM 18966</strain>
    </source>
</reference>
<dbReference type="Proteomes" id="UP000225548">
    <property type="component" value="Unassembled WGS sequence"/>
</dbReference>
<dbReference type="InterPro" id="IPR036388">
    <property type="entry name" value="WH-like_DNA-bd_sf"/>
</dbReference>
<evidence type="ECO:0000313" key="3">
    <source>
        <dbReference type="Proteomes" id="UP000225548"/>
    </source>
</evidence>
<gene>
    <name evidence="2" type="ORF">ATL42_2988</name>
</gene>
<dbReference type="InterPro" id="IPR005149">
    <property type="entry name" value="Tscrpt_reg_PadR_N"/>
</dbReference>
<dbReference type="PANTHER" id="PTHR33169">
    <property type="entry name" value="PADR-FAMILY TRANSCRIPTIONAL REGULATOR"/>
    <property type="match status" value="1"/>
</dbReference>
<dbReference type="AlphaFoldDB" id="A0A2A9E9U8"/>
<comment type="caution">
    <text evidence="2">The sequence shown here is derived from an EMBL/GenBank/DDBJ whole genome shotgun (WGS) entry which is preliminary data.</text>
</comment>
<keyword evidence="3" id="KW-1185">Reference proteome</keyword>
<sequence>MATPFRTTRQSYLILLALAGQERQHGYAVIKLVSDLSDGEVTLGAGTLYGNIDRLLDAGLVETAGEEVVGGRQRRYYRATAEGAALALEETQRLAALAARAETILGARPVTTPVARPWTGAAGPALGSL</sequence>
<dbReference type="InterPro" id="IPR052509">
    <property type="entry name" value="Metal_resp_DNA-bind_regulator"/>
</dbReference>
<evidence type="ECO:0000259" key="1">
    <source>
        <dbReference type="Pfam" id="PF03551"/>
    </source>
</evidence>
<proteinExistence type="predicted"/>